<feature type="domain" description="Peptidase A1" evidence="8">
    <location>
        <begin position="19"/>
        <end position="324"/>
    </location>
</feature>
<feature type="disulfide bond" evidence="6">
    <location>
        <begin position="252"/>
        <end position="286"/>
    </location>
</feature>
<name>A0A0C9W6G7_9AGAM</name>
<evidence type="ECO:0000256" key="5">
    <source>
        <dbReference type="PIRSR" id="PIRSR601461-1"/>
    </source>
</evidence>
<feature type="active site" evidence="5">
    <location>
        <position position="37"/>
    </location>
</feature>
<evidence type="ECO:0000256" key="7">
    <source>
        <dbReference type="RuleBase" id="RU000454"/>
    </source>
</evidence>
<dbReference type="Proteomes" id="UP000053820">
    <property type="component" value="Unassembled WGS sequence"/>
</dbReference>
<sequence>MNGTLKGAEALTDFNEFMWYGNVTIGTPPVTYTMDFDTGSSNVFLPGPTCGGFCAGHKAFNPNASSTAEKLGHSVYNLTYGSGWAFGEFYTDAISVAGYTAKNQSILVAQEYGKGFSINTTASDGLIGLGYPKLAVNGSNPMFVNMIEQHAVPEPVFSFKLADNGSELLLGGKNPKLYKGPITYTPVVNQSYWVIDVQSVSANETQVLGNLSAIVDSGTSLITGDSKSIATLYETLNGTVFPGQQGFYTLPCDSLPSITFKIAHKSFAYSPDDYNLGPLNDTSNECLSAISANDGVQGRWILGDIFMRNYYTIFDMGRNRVGFADLA</sequence>
<keyword evidence="2 7" id="KW-0645">Protease</keyword>
<keyword evidence="10" id="KW-1185">Reference proteome</keyword>
<dbReference type="InterPro" id="IPR033121">
    <property type="entry name" value="PEPTIDASE_A1"/>
</dbReference>
<dbReference type="InterPro" id="IPR021109">
    <property type="entry name" value="Peptidase_aspartic_dom_sf"/>
</dbReference>
<dbReference type="FunFam" id="2.40.70.10:FF:000115">
    <property type="entry name" value="Lysosomal aspartic protease"/>
    <property type="match status" value="1"/>
</dbReference>
<dbReference type="PRINTS" id="PR00792">
    <property type="entry name" value="PEPSIN"/>
</dbReference>
<dbReference type="PANTHER" id="PTHR47966">
    <property type="entry name" value="BETA-SITE APP-CLEAVING ENZYME, ISOFORM A-RELATED"/>
    <property type="match status" value="1"/>
</dbReference>
<evidence type="ECO:0000313" key="10">
    <source>
        <dbReference type="Proteomes" id="UP000053820"/>
    </source>
</evidence>
<comment type="similarity">
    <text evidence="1 7">Belongs to the peptidase A1 family.</text>
</comment>
<dbReference type="InterPro" id="IPR001969">
    <property type="entry name" value="Aspartic_peptidase_AS"/>
</dbReference>
<keyword evidence="6" id="KW-1015">Disulfide bond</keyword>
<gene>
    <name evidence="9" type="ORF">HYDPIDRAFT_94363</name>
</gene>
<reference evidence="9 10" key="1">
    <citation type="submission" date="2014-04" db="EMBL/GenBank/DDBJ databases">
        <title>Evolutionary Origins and Diversification of the Mycorrhizal Mutualists.</title>
        <authorList>
            <consortium name="DOE Joint Genome Institute"/>
            <consortium name="Mycorrhizal Genomics Consortium"/>
            <person name="Kohler A."/>
            <person name="Kuo A."/>
            <person name="Nagy L.G."/>
            <person name="Floudas D."/>
            <person name="Copeland A."/>
            <person name="Barry K.W."/>
            <person name="Cichocki N."/>
            <person name="Veneault-Fourrey C."/>
            <person name="LaButti K."/>
            <person name="Lindquist E.A."/>
            <person name="Lipzen A."/>
            <person name="Lundell T."/>
            <person name="Morin E."/>
            <person name="Murat C."/>
            <person name="Riley R."/>
            <person name="Ohm R."/>
            <person name="Sun H."/>
            <person name="Tunlid A."/>
            <person name="Henrissat B."/>
            <person name="Grigoriev I.V."/>
            <person name="Hibbett D.S."/>
            <person name="Martin F."/>
        </authorList>
    </citation>
    <scope>NUCLEOTIDE SEQUENCE [LARGE SCALE GENOMIC DNA]</scope>
    <source>
        <strain evidence="9 10">MD-312</strain>
    </source>
</reference>
<evidence type="ECO:0000256" key="3">
    <source>
        <dbReference type="ARBA" id="ARBA00022750"/>
    </source>
</evidence>
<dbReference type="SUPFAM" id="SSF50630">
    <property type="entry name" value="Acid proteases"/>
    <property type="match status" value="1"/>
</dbReference>
<accession>A0A0C9W6G7</accession>
<dbReference type="EMBL" id="KN839855">
    <property type="protein sequence ID" value="KIJ62513.1"/>
    <property type="molecule type" value="Genomic_DNA"/>
</dbReference>
<evidence type="ECO:0000256" key="2">
    <source>
        <dbReference type="ARBA" id="ARBA00022670"/>
    </source>
</evidence>
<feature type="disulfide bond" evidence="6">
    <location>
        <begin position="50"/>
        <end position="54"/>
    </location>
</feature>
<protein>
    <recommendedName>
        <fullName evidence="8">Peptidase A1 domain-containing protein</fullName>
    </recommendedName>
</protein>
<dbReference type="PROSITE" id="PS51767">
    <property type="entry name" value="PEPTIDASE_A1"/>
    <property type="match status" value="1"/>
</dbReference>
<dbReference type="GO" id="GO:0006508">
    <property type="term" value="P:proteolysis"/>
    <property type="evidence" value="ECO:0007669"/>
    <property type="project" value="UniProtKB-KW"/>
</dbReference>
<dbReference type="AlphaFoldDB" id="A0A0C9W6G7"/>
<organism evidence="9 10">
    <name type="scientific">Hydnomerulius pinastri MD-312</name>
    <dbReference type="NCBI Taxonomy" id="994086"/>
    <lineage>
        <taxon>Eukaryota</taxon>
        <taxon>Fungi</taxon>
        <taxon>Dikarya</taxon>
        <taxon>Basidiomycota</taxon>
        <taxon>Agaricomycotina</taxon>
        <taxon>Agaricomycetes</taxon>
        <taxon>Agaricomycetidae</taxon>
        <taxon>Boletales</taxon>
        <taxon>Boletales incertae sedis</taxon>
        <taxon>Leucogyrophana</taxon>
    </lineage>
</organism>
<dbReference type="PANTHER" id="PTHR47966:SF51">
    <property type="entry name" value="BETA-SITE APP-CLEAVING ENZYME, ISOFORM A-RELATED"/>
    <property type="match status" value="1"/>
</dbReference>
<keyword evidence="4 7" id="KW-0378">Hydrolase</keyword>
<evidence type="ECO:0000313" key="9">
    <source>
        <dbReference type="EMBL" id="KIJ62513.1"/>
    </source>
</evidence>
<evidence type="ECO:0000256" key="1">
    <source>
        <dbReference type="ARBA" id="ARBA00007447"/>
    </source>
</evidence>
<dbReference type="PROSITE" id="PS00141">
    <property type="entry name" value="ASP_PROTEASE"/>
    <property type="match status" value="1"/>
</dbReference>
<evidence type="ECO:0000256" key="4">
    <source>
        <dbReference type="ARBA" id="ARBA00022801"/>
    </source>
</evidence>
<proteinExistence type="inferred from homology"/>
<keyword evidence="3 7" id="KW-0064">Aspartyl protease</keyword>
<evidence type="ECO:0000256" key="6">
    <source>
        <dbReference type="PIRSR" id="PIRSR601461-2"/>
    </source>
</evidence>
<dbReference type="Gene3D" id="2.40.70.10">
    <property type="entry name" value="Acid Proteases"/>
    <property type="match status" value="2"/>
</dbReference>
<dbReference type="OrthoDB" id="15189at2759"/>
<dbReference type="HOGENOM" id="CLU_013253_1_0_1"/>
<feature type="active site" evidence="5">
    <location>
        <position position="216"/>
    </location>
</feature>
<dbReference type="GO" id="GO:0004190">
    <property type="term" value="F:aspartic-type endopeptidase activity"/>
    <property type="evidence" value="ECO:0007669"/>
    <property type="project" value="UniProtKB-KW"/>
</dbReference>
<dbReference type="CDD" id="cd05471">
    <property type="entry name" value="pepsin_like"/>
    <property type="match status" value="1"/>
</dbReference>
<dbReference type="Pfam" id="PF00026">
    <property type="entry name" value="Asp"/>
    <property type="match status" value="1"/>
</dbReference>
<dbReference type="InterPro" id="IPR034164">
    <property type="entry name" value="Pepsin-like_dom"/>
</dbReference>
<dbReference type="InterPro" id="IPR001461">
    <property type="entry name" value="Aspartic_peptidase_A1"/>
</dbReference>
<evidence type="ECO:0000259" key="8">
    <source>
        <dbReference type="PROSITE" id="PS51767"/>
    </source>
</evidence>